<evidence type="ECO:0000256" key="12">
    <source>
        <dbReference type="ARBA" id="ARBA00023012"/>
    </source>
</evidence>
<keyword evidence="24" id="KW-1185">Reference proteome</keyword>
<dbReference type="SUPFAM" id="SSF55785">
    <property type="entry name" value="PYP-like sensor domain (PAS domain)"/>
    <property type="match status" value="2"/>
</dbReference>
<dbReference type="PROSITE" id="PS50110">
    <property type="entry name" value="RESPONSE_REGULATORY"/>
    <property type="match status" value="1"/>
</dbReference>
<keyword evidence="4" id="KW-1003">Cell membrane</keyword>
<dbReference type="CDD" id="cd16922">
    <property type="entry name" value="HATPase_EvgS-ArcB-TorS-like"/>
    <property type="match status" value="1"/>
</dbReference>
<evidence type="ECO:0000259" key="18">
    <source>
        <dbReference type="PROSITE" id="PS50110"/>
    </source>
</evidence>
<dbReference type="InterPro" id="IPR003661">
    <property type="entry name" value="HisK_dim/P_dom"/>
</dbReference>
<dbReference type="Pfam" id="PF02518">
    <property type="entry name" value="HATPase_c"/>
    <property type="match status" value="1"/>
</dbReference>
<evidence type="ECO:0000256" key="14">
    <source>
        <dbReference type="PROSITE-ProRule" id="PRU00110"/>
    </source>
</evidence>
<evidence type="ECO:0000256" key="1">
    <source>
        <dbReference type="ARBA" id="ARBA00000085"/>
    </source>
</evidence>
<evidence type="ECO:0000259" key="21">
    <source>
        <dbReference type="PROSITE" id="PS50885"/>
    </source>
</evidence>
<dbReference type="InterPro" id="IPR000700">
    <property type="entry name" value="PAS-assoc_C"/>
</dbReference>
<feature type="domain" description="HPt" evidence="22">
    <location>
        <begin position="1077"/>
        <end position="1173"/>
    </location>
</feature>
<dbReference type="Pfam" id="PF00072">
    <property type="entry name" value="Response_reg"/>
    <property type="match status" value="1"/>
</dbReference>
<dbReference type="CDD" id="cd00130">
    <property type="entry name" value="PAS"/>
    <property type="match status" value="2"/>
</dbReference>
<dbReference type="InterPro" id="IPR036890">
    <property type="entry name" value="HATPase_C_sf"/>
</dbReference>
<evidence type="ECO:0000256" key="4">
    <source>
        <dbReference type="ARBA" id="ARBA00022475"/>
    </source>
</evidence>
<dbReference type="Gene3D" id="1.20.120.160">
    <property type="entry name" value="HPT domain"/>
    <property type="match status" value="1"/>
</dbReference>
<reference evidence="23 24" key="1">
    <citation type="submission" date="2018-12" db="EMBL/GenBank/DDBJ databases">
        <authorList>
            <person name="Yu L."/>
        </authorList>
    </citation>
    <scope>NUCLEOTIDE SEQUENCE [LARGE SCALE GENOMIC DNA]</scope>
    <source>
        <strain evidence="23 24">HAW-EB5</strain>
    </source>
</reference>
<dbReference type="InterPro" id="IPR000014">
    <property type="entry name" value="PAS"/>
</dbReference>
<dbReference type="CDD" id="cd06225">
    <property type="entry name" value="HAMP"/>
    <property type="match status" value="1"/>
</dbReference>
<dbReference type="Pfam" id="PF00989">
    <property type="entry name" value="PAS"/>
    <property type="match status" value="1"/>
</dbReference>
<evidence type="ECO:0000259" key="17">
    <source>
        <dbReference type="PROSITE" id="PS50109"/>
    </source>
</evidence>
<feature type="domain" description="PAS" evidence="19">
    <location>
        <begin position="237"/>
        <end position="307"/>
    </location>
</feature>
<dbReference type="Gene3D" id="1.10.287.130">
    <property type="match status" value="1"/>
</dbReference>
<dbReference type="Gene3D" id="3.30.565.10">
    <property type="entry name" value="Histidine kinase-like ATPase, C-terminal domain"/>
    <property type="match status" value="1"/>
</dbReference>
<evidence type="ECO:0000256" key="16">
    <source>
        <dbReference type="SAM" id="Phobius"/>
    </source>
</evidence>
<dbReference type="InterPro" id="IPR003660">
    <property type="entry name" value="HAMP_dom"/>
</dbReference>
<dbReference type="SMART" id="SM00388">
    <property type="entry name" value="HisKA"/>
    <property type="match status" value="1"/>
</dbReference>
<name>A0A431WAL3_9GAMM</name>
<evidence type="ECO:0000256" key="2">
    <source>
        <dbReference type="ARBA" id="ARBA00004651"/>
    </source>
</evidence>
<dbReference type="SUPFAM" id="SSF158472">
    <property type="entry name" value="HAMP domain-like"/>
    <property type="match status" value="1"/>
</dbReference>
<dbReference type="InterPro" id="IPR008207">
    <property type="entry name" value="Sig_transdc_His_kin_Hpt_dom"/>
</dbReference>
<dbReference type="PROSITE" id="PS50112">
    <property type="entry name" value="PAS"/>
    <property type="match status" value="2"/>
</dbReference>
<dbReference type="InterPro" id="IPR011006">
    <property type="entry name" value="CheY-like_superfamily"/>
</dbReference>
<keyword evidence="11 16" id="KW-1133">Transmembrane helix</keyword>
<dbReference type="InterPro" id="IPR003594">
    <property type="entry name" value="HATPase_dom"/>
</dbReference>
<dbReference type="AlphaFoldDB" id="A0A431WAL3"/>
<feature type="domain" description="PAC" evidence="20">
    <location>
        <begin position="441"/>
        <end position="491"/>
    </location>
</feature>
<dbReference type="SUPFAM" id="SSF47384">
    <property type="entry name" value="Homodimeric domain of signal transducing histidine kinase"/>
    <property type="match status" value="1"/>
</dbReference>
<feature type="domain" description="Histidine kinase" evidence="17">
    <location>
        <begin position="509"/>
        <end position="730"/>
    </location>
</feature>
<keyword evidence="7 16" id="KW-0812">Transmembrane</keyword>
<dbReference type="InterPro" id="IPR004358">
    <property type="entry name" value="Sig_transdc_His_kin-like_C"/>
</dbReference>
<evidence type="ECO:0000259" key="20">
    <source>
        <dbReference type="PROSITE" id="PS50113"/>
    </source>
</evidence>
<keyword evidence="9" id="KW-0418">Kinase</keyword>
<feature type="transmembrane region" description="Helical" evidence="16">
    <location>
        <begin position="6"/>
        <end position="24"/>
    </location>
</feature>
<dbReference type="Gene3D" id="3.30.450.20">
    <property type="entry name" value="PAS domain"/>
    <property type="match status" value="2"/>
</dbReference>
<dbReference type="Pfam" id="PF13426">
    <property type="entry name" value="PAS_9"/>
    <property type="match status" value="1"/>
</dbReference>
<feature type="domain" description="PAS" evidence="19">
    <location>
        <begin position="363"/>
        <end position="408"/>
    </location>
</feature>
<keyword evidence="10" id="KW-0067">ATP-binding</keyword>
<dbReference type="OrthoDB" id="9810730at2"/>
<keyword evidence="6" id="KW-0808">Transferase</keyword>
<feature type="modified residue" description="Phosphohistidine" evidence="14">
    <location>
        <position position="1116"/>
    </location>
</feature>
<dbReference type="Pfam" id="PF00672">
    <property type="entry name" value="HAMP"/>
    <property type="match status" value="1"/>
</dbReference>
<feature type="domain" description="HAMP" evidence="21">
    <location>
        <begin position="180"/>
        <end position="232"/>
    </location>
</feature>
<proteinExistence type="predicted"/>
<keyword evidence="5 15" id="KW-0597">Phosphoprotein</keyword>
<dbReference type="SMART" id="SM00387">
    <property type="entry name" value="HATPase_c"/>
    <property type="match status" value="1"/>
</dbReference>
<dbReference type="Proteomes" id="UP000282060">
    <property type="component" value="Unassembled WGS sequence"/>
</dbReference>
<gene>
    <name evidence="23" type="ORF">EKG39_08960</name>
</gene>
<evidence type="ECO:0000256" key="9">
    <source>
        <dbReference type="ARBA" id="ARBA00022777"/>
    </source>
</evidence>
<dbReference type="Gene3D" id="3.40.50.2300">
    <property type="match status" value="1"/>
</dbReference>
<keyword evidence="12" id="KW-0902">Two-component regulatory system</keyword>
<dbReference type="CDD" id="cd00082">
    <property type="entry name" value="HisKA"/>
    <property type="match status" value="1"/>
</dbReference>
<dbReference type="GO" id="GO:0005524">
    <property type="term" value="F:ATP binding"/>
    <property type="evidence" value="ECO:0007669"/>
    <property type="project" value="UniProtKB-KW"/>
</dbReference>
<feature type="domain" description="Response regulatory" evidence="18">
    <location>
        <begin position="885"/>
        <end position="999"/>
    </location>
</feature>
<accession>A0A431WAL3</accession>
<comment type="catalytic activity">
    <reaction evidence="1">
        <text>ATP + protein L-histidine = ADP + protein N-phospho-L-histidine.</text>
        <dbReference type="EC" id="2.7.13.3"/>
    </reaction>
</comment>
<dbReference type="EMBL" id="RXNV01000003">
    <property type="protein sequence ID" value="RTR32502.1"/>
    <property type="molecule type" value="Genomic_DNA"/>
</dbReference>
<dbReference type="InterPro" id="IPR036097">
    <property type="entry name" value="HisK_dim/P_sf"/>
</dbReference>
<protein>
    <recommendedName>
        <fullName evidence="3">histidine kinase</fullName>
        <ecNumber evidence="3">2.7.13.3</ecNumber>
    </recommendedName>
</protein>
<evidence type="ECO:0000313" key="23">
    <source>
        <dbReference type="EMBL" id="RTR32502.1"/>
    </source>
</evidence>
<evidence type="ECO:0000256" key="3">
    <source>
        <dbReference type="ARBA" id="ARBA00012438"/>
    </source>
</evidence>
<dbReference type="SMART" id="SM00304">
    <property type="entry name" value="HAMP"/>
    <property type="match status" value="1"/>
</dbReference>
<evidence type="ECO:0000256" key="7">
    <source>
        <dbReference type="ARBA" id="ARBA00022692"/>
    </source>
</evidence>
<dbReference type="InterPro" id="IPR036641">
    <property type="entry name" value="HPT_dom_sf"/>
</dbReference>
<dbReference type="PANTHER" id="PTHR45339:SF1">
    <property type="entry name" value="HYBRID SIGNAL TRANSDUCTION HISTIDINE KINASE J"/>
    <property type="match status" value="1"/>
</dbReference>
<evidence type="ECO:0000256" key="15">
    <source>
        <dbReference type="PROSITE-ProRule" id="PRU00169"/>
    </source>
</evidence>
<comment type="caution">
    <text evidence="23">The sequence shown here is derived from an EMBL/GenBank/DDBJ whole genome shotgun (WGS) entry which is preliminary data.</text>
</comment>
<dbReference type="PROSITE" id="PS50109">
    <property type="entry name" value="HIS_KIN"/>
    <property type="match status" value="1"/>
</dbReference>
<dbReference type="PROSITE" id="PS50885">
    <property type="entry name" value="HAMP"/>
    <property type="match status" value="1"/>
</dbReference>
<dbReference type="SUPFAM" id="SSF47226">
    <property type="entry name" value="Histidine-containing phosphotransfer domain, HPT domain"/>
    <property type="match status" value="1"/>
</dbReference>
<evidence type="ECO:0000256" key="5">
    <source>
        <dbReference type="ARBA" id="ARBA00022553"/>
    </source>
</evidence>
<dbReference type="GO" id="GO:0005886">
    <property type="term" value="C:plasma membrane"/>
    <property type="evidence" value="ECO:0007669"/>
    <property type="project" value="UniProtKB-SubCell"/>
</dbReference>
<dbReference type="SUPFAM" id="SSF55874">
    <property type="entry name" value="ATPase domain of HSP90 chaperone/DNA topoisomerase II/histidine kinase"/>
    <property type="match status" value="1"/>
</dbReference>
<dbReference type="NCBIfam" id="TIGR00229">
    <property type="entry name" value="sensory_box"/>
    <property type="match status" value="2"/>
</dbReference>
<keyword evidence="8" id="KW-0547">Nucleotide-binding</keyword>
<dbReference type="SUPFAM" id="SSF52172">
    <property type="entry name" value="CheY-like"/>
    <property type="match status" value="2"/>
</dbReference>
<dbReference type="CDD" id="cd17546">
    <property type="entry name" value="REC_hyHK_CKI1_RcsC-like"/>
    <property type="match status" value="1"/>
</dbReference>
<dbReference type="PROSITE" id="PS50894">
    <property type="entry name" value="HPT"/>
    <property type="match status" value="1"/>
</dbReference>
<dbReference type="InterPro" id="IPR005467">
    <property type="entry name" value="His_kinase_dom"/>
</dbReference>
<dbReference type="Gene3D" id="6.10.340.10">
    <property type="match status" value="1"/>
</dbReference>
<dbReference type="CDD" id="cd00088">
    <property type="entry name" value="HPT"/>
    <property type="match status" value="1"/>
</dbReference>
<dbReference type="Pfam" id="PF01627">
    <property type="entry name" value="Hpt"/>
    <property type="match status" value="1"/>
</dbReference>
<dbReference type="GO" id="GO:0006355">
    <property type="term" value="P:regulation of DNA-templated transcription"/>
    <property type="evidence" value="ECO:0007669"/>
    <property type="project" value="InterPro"/>
</dbReference>
<evidence type="ECO:0000259" key="22">
    <source>
        <dbReference type="PROSITE" id="PS50894"/>
    </source>
</evidence>
<dbReference type="InterPro" id="IPR035965">
    <property type="entry name" value="PAS-like_dom_sf"/>
</dbReference>
<comment type="subcellular location">
    <subcellularLocation>
        <location evidence="2">Cell membrane</location>
        <topology evidence="2">Multi-pass membrane protein</topology>
    </subcellularLocation>
</comment>
<keyword evidence="13 16" id="KW-0472">Membrane</keyword>
<dbReference type="EC" id="2.7.13.3" evidence="3"/>
<dbReference type="InterPro" id="IPR013767">
    <property type="entry name" value="PAS_fold"/>
</dbReference>
<evidence type="ECO:0000256" key="8">
    <source>
        <dbReference type="ARBA" id="ARBA00022741"/>
    </source>
</evidence>
<evidence type="ECO:0000256" key="10">
    <source>
        <dbReference type="ARBA" id="ARBA00022840"/>
    </source>
</evidence>
<dbReference type="SMART" id="SM00073">
    <property type="entry name" value="HPT"/>
    <property type="match status" value="1"/>
</dbReference>
<dbReference type="InterPro" id="IPR001789">
    <property type="entry name" value="Sig_transdc_resp-reg_receiver"/>
</dbReference>
<evidence type="ECO:0000313" key="24">
    <source>
        <dbReference type="Proteomes" id="UP000282060"/>
    </source>
</evidence>
<evidence type="ECO:0000256" key="6">
    <source>
        <dbReference type="ARBA" id="ARBA00022679"/>
    </source>
</evidence>
<dbReference type="RefSeq" id="WP_126505393.1">
    <property type="nucleotide sequence ID" value="NZ_RXNV01000003.1"/>
</dbReference>
<organism evidence="23 24">
    <name type="scientific">Shewanella atlantica</name>
    <dbReference type="NCBI Taxonomy" id="271099"/>
    <lineage>
        <taxon>Bacteria</taxon>
        <taxon>Pseudomonadati</taxon>
        <taxon>Pseudomonadota</taxon>
        <taxon>Gammaproteobacteria</taxon>
        <taxon>Alteromonadales</taxon>
        <taxon>Shewanellaceae</taxon>
        <taxon>Shewanella</taxon>
    </lineage>
</organism>
<evidence type="ECO:0000256" key="11">
    <source>
        <dbReference type="ARBA" id="ARBA00022989"/>
    </source>
</evidence>
<sequence length="1173" mass="129951">MSFRLKTVLGIALIEGILLLLLVYTSVDYLRSSNEAEIEKRADSMVTLFAAATKDAVISTDVSTLQVLANELLEHTQVLYVNIYDKNSLLVRVEESPSGEPFTQVSRGASSRDQGLSSVDDGVLDVEANIMESGYIFGRVELGVGVNEFDQFLASATTRFFSIAGLEMLLVALFSWLLGHYLTRNLSELKTASKRILSGETGIQIPVTATDEIGQTTRAFNRMIEKVEKNRSELESANTRLGTILETAVDGFIIVDTSGVITQVNSAVCRLFEYELEELIGENVSIFMPIHERHMHDGFMSRFIQSGRDAKKGRELTAQNRSGKTFPIELSISKMTIENEIMLLGLVKDLSDIKRKEVAALRTETILLATLEASQDALITIDITGRIQEFNDAACKLFCHDREQVLGELLEDLIFVDIDKKSFKQGMELFRKTGEGPAIKKSIEMMSIKRDGSPLPVEMKMIPVQLGDEILLTAFMHDISKRIEYETQLKQARDQAESGSKAKSRFLATMSHEIRSPLNAVLGSVELMLDSKLNKEQRIYAHTAKEAGTALLSTINDILDFSKIEAGQMVLESMSFSPAKLVAQVMRILAPKAHEKGINLACFINRNVPDFVKGDAQRLRQVIHNLVDNAIKFSSGGCVSVEMWIPDSHHEEVQLYCAVTDEGIGVSVAAQKKLFKEFSQVHDQHNTNYKGTGLGLAICAELIEMMGGRIELSSRLGHGSCFRFDVLLKLEERQLNPLSHLPVHARVLLVHPDKTFSHLVSKQYSQYGVSSVNVSRVSDILSTQEVKGRFNLILIDDTGLSELSLKLTRLLKRDFLFEGGAIAVLMSELRPEMSGLVSEIGLEQVINKPLSREMMLGLLNGDDINQEDKTETEVLLPELAPKNRLLLLAEDSPSNQVVAGAMLTKSGFEVEYANNGIEAVNMAAQKNYGLILMDMRMPEMDGVEATKHILLHQPDTIILAMTANVQPEDVDNCLSAGMKDFVPKPVNKIDLVRIINKWLPEVRSVGGESLDAPAKISPESCEAGGLELHLNNDTSSGVVMDLKTESDKRDKSANSDELSFQTLFDESVLAELTDALGVEPLRGMFSVYLQETHERLDTLKSLMQTMDFTEIDNQAHTLKSSSGSFGAQALYDVAKSLEQSAREQDKKEVESYMTEVQQVGQQTIKAFKARFAA</sequence>
<evidence type="ECO:0000259" key="19">
    <source>
        <dbReference type="PROSITE" id="PS50112"/>
    </source>
</evidence>
<dbReference type="PANTHER" id="PTHR45339">
    <property type="entry name" value="HYBRID SIGNAL TRANSDUCTION HISTIDINE KINASE J"/>
    <property type="match status" value="1"/>
</dbReference>
<dbReference type="GO" id="GO:0000155">
    <property type="term" value="F:phosphorelay sensor kinase activity"/>
    <property type="evidence" value="ECO:0007669"/>
    <property type="project" value="InterPro"/>
</dbReference>
<dbReference type="FunFam" id="3.30.565.10:FF:000010">
    <property type="entry name" value="Sensor histidine kinase RcsC"/>
    <property type="match status" value="1"/>
</dbReference>
<evidence type="ECO:0000256" key="13">
    <source>
        <dbReference type="ARBA" id="ARBA00023136"/>
    </source>
</evidence>
<dbReference type="Pfam" id="PF00512">
    <property type="entry name" value="HisKA"/>
    <property type="match status" value="1"/>
</dbReference>
<dbReference type="SMART" id="SM00448">
    <property type="entry name" value="REC"/>
    <property type="match status" value="1"/>
</dbReference>
<dbReference type="PRINTS" id="PR00344">
    <property type="entry name" value="BCTRLSENSOR"/>
</dbReference>
<dbReference type="SMART" id="SM00091">
    <property type="entry name" value="PAS"/>
    <property type="match status" value="2"/>
</dbReference>
<feature type="modified residue" description="4-aspartylphosphate" evidence="15">
    <location>
        <position position="934"/>
    </location>
</feature>
<dbReference type="PROSITE" id="PS50113">
    <property type="entry name" value="PAC"/>
    <property type="match status" value="1"/>
</dbReference>